<comment type="caution">
    <text evidence="2">The sequence shown here is derived from an EMBL/GenBank/DDBJ whole genome shotgun (WGS) entry which is preliminary data.</text>
</comment>
<feature type="non-terminal residue" evidence="2">
    <location>
        <position position="1"/>
    </location>
</feature>
<keyword evidence="3" id="KW-1185">Reference proteome</keyword>
<feature type="non-terminal residue" evidence="2">
    <location>
        <position position="115"/>
    </location>
</feature>
<evidence type="ECO:0008006" key="4">
    <source>
        <dbReference type="Google" id="ProtNLM"/>
    </source>
</evidence>
<organism evidence="2 3">
    <name type="scientific">Prorocentrum cordatum</name>
    <dbReference type="NCBI Taxonomy" id="2364126"/>
    <lineage>
        <taxon>Eukaryota</taxon>
        <taxon>Sar</taxon>
        <taxon>Alveolata</taxon>
        <taxon>Dinophyceae</taxon>
        <taxon>Prorocentrales</taxon>
        <taxon>Prorocentraceae</taxon>
        <taxon>Prorocentrum</taxon>
    </lineage>
</organism>
<dbReference type="EMBL" id="CAUYUJ010012047">
    <property type="protein sequence ID" value="CAK0833156.1"/>
    <property type="molecule type" value="Genomic_DNA"/>
</dbReference>
<proteinExistence type="predicted"/>
<reference evidence="2" key="1">
    <citation type="submission" date="2023-10" db="EMBL/GenBank/DDBJ databases">
        <authorList>
            <person name="Chen Y."/>
            <person name="Shah S."/>
            <person name="Dougan E. K."/>
            <person name="Thang M."/>
            <person name="Chan C."/>
        </authorList>
    </citation>
    <scope>NUCLEOTIDE SEQUENCE [LARGE SCALE GENOMIC DNA]</scope>
</reference>
<feature type="coiled-coil region" evidence="1">
    <location>
        <begin position="32"/>
        <end position="66"/>
    </location>
</feature>
<dbReference type="Proteomes" id="UP001189429">
    <property type="component" value="Unassembled WGS sequence"/>
</dbReference>
<evidence type="ECO:0000256" key="1">
    <source>
        <dbReference type="SAM" id="Coils"/>
    </source>
</evidence>
<evidence type="ECO:0000313" key="3">
    <source>
        <dbReference type="Proteomes" id="UP001189429"/>
    </source>
</evidence>
<protein>
    <recommendedName>
        <fullName evidence="4">Phage tail tape measure protein</fullName>
    </recommendedName>
</protein>
<evidence type="ECO:0000313" key="2">
    <source>
        <dbReference type="EMBL" id="CAK0833156.1"/>
    </source>
</evidence>
<name>A0ABN9SMV9_9DINO</name>
<gene>
    <name evidence="2" type="ORF">PCOR1329_LOCUS30939</name>
</gene>
<keyword evidence="1" id="KW-0175">Coiled coil</keyword>
<accession>A0ABN9SMV9</accession>
<sequence length="115" mass="12812">KEKLQMVLREDSDLRATLDDARKGEAAYQDMNKKAQAAFEEKGQQLDDLKSRLNAVQEQYEQSTRHADDALSAENASEANFNTFQNQSRAAVAAAQQDLRATALAAAQKVRQLQD</sequence>